<evidence type="ECO:0000256" key="7">
    <source>
        <dbReference type="SAM" id="MobiDB-lite"/>
    </source>
</evidence>
<dbReference type="InterPro" id="IPR015943">
    <property type="entry name" value="WD40/YVTN_repeat-like_dom_sf"/>
</dbReference>
<sequence length="543" mass="59144">MPRFDLENEISQLTRMDVPLTNVPAPRWQRAKDSSLNQSGNRSSVSMSMSMNGSLTKNSAPSASSRTPGRKGENSTSAFNISGSERTTPGKSRRTSVTGLALRGDRFIPVLTRTSREISYQRMVSSSEDTAATGNGSDNSRSPSPARMEYQRIMSENLNGGDLAGTRVLAYNNRPPSAPLEHANGNKVLFSSSKDPTAAASHRRTRNVPQHPDRILDAPGLMDDYYLNVLDWSSENQLAVALSQELFIWMATTGAINQLLSVPDGDYISSLKFTPEGYYLAVGTASGAVMVFDAHAQRKLRTMTGLGARASSLSWNDHVLSSGSKDGLIMHSDVRVAEHKLATSQAHTQEVCGLSWSPDSRYLASGSNDNTVNIWESVSGQFYSSPTPVYTFTDHQAAVKGLSWCPWQPNVLATGGGSNDRTIKFWNCNLGYCLNTVDAKSQVCSILWSDEYKELITGHGYSKNQLNIWKYPSMEKVTELSGHTARVLHLAKNPDGTTVASAAGDETIRLWRCWEVDPKTKRTGSAKSGSGGNSQLSVIGKLR</sequence>
<keyword evidence="6" id="KW-0131">Cell cycle</keyword>
<feature type="compositionally biased region" description="Low complexity" evidence="7">
    <location>
        <begin position="39"/>
        <end position="54"/>
    </location>
</feature>
<evidence type="ECO:0000256" key="1">
    <source>
        <dbReference type="ARBA" id="ARBA00006445"/>
    </source>
</evidence>
<dbReference type="PANTHER" id="PTHR19918">
    <property type="entry name" value="CELL DIVISION CYCLE 20 CDC20 FIZZY -RELATED"/>
    <property type="match status" value="1"/>
</dbReference>
<evidence type="ECO:0000313" key="9">
    <source>
        <dbReference type="EMBL" id="CAD7222103.1"/>
    </source>
</evidence>
<dbReference type="AlphaFoldDB" id="A0A7R8ZJ31"/>
<evidence type="ECO:0000256" key="6">
    <source>
        <dbReference type="ARBA" id="ARBA00023306"/>
    </source>
</evidence>
<feature type="compositionally biased region" description="Polar residues" evidence="7">
    <location>
        <begin position="122"/>
        <end position="143"/>
    </location>
</feature>
<dbReference type="PROSITE" id="PS50294">
    <property type="entry name" value="WD_REPEATS_REGION"/>
    <property type="match status" value="2"/>
</dbReference>
<dbReference type="GO" id="GO:1990757">
    <property type="term" value="F:ubiquitin ligase activator activity"/>
    <property type="evidence" value="ECO:0007669"/>
    <property type="project" value="TreeGrafter"/>
</dbReference>
<dbReference type="GO" id="GO:0005680">
    <property type="term" value="C:anaphase-promoting complex"/>
    <property type="evidence" value="ECO:0007669"/>
    <property type="project" value="TreeGrafter"/>
</dbReference>
<dbReference type="Pfam" id="PF24807">
    <property type="entry name" value="WD40_CDC20-Fz"/>
    <property type="match status" value="1"/>
</dbReference>
<dbReference type="Gene3D" id="2.130.10.10">
    <property type="entry name" value="YVTN repeat-like/Quinoprotein amine dehydrogenase"/>
    <property type="match status" value="1"/>
</dbReference>
<dbReference type="OrthoDB" id="10263272at2759"/>
<dbReference type="InterPro" id="IPR036322">
    <property type="entry name" value="WD40_repeat_dom_sf"/>
</dbReference>
<feature type="compositionally biased region" description="Polar residues" evidence="7">
    <location>
        <begin position="55"/>
        <end position="67"/>
    </location>
</feature>
<name>A0A7R8ZJ31_9CRUS</name>
<comment type="similarity">
    <text evidence="1">Belongs to the WD repeat CDC20/Fizzy family.</text>
</comment>
<dbReference type="InterPro" id="IPR033010">
    <property type="entry name" value="Cdc20/Fizzy"/>
</dbReference>
<proteinExistence type="inferred from homology"/>
<keyword evidence="5" id="KW-0498">Mitosis</keyword>
<dbReference type="InterPro" id="IPR056150">
    <property type="entry name" value="WD40_CDC20-Fz"/>
</dbReference>
<dbReference type="GO" id="GO:1905786">
    <property type="term" value="P:positive regulation of anaphase-promoting complex-dependent catabolic process"/>
    <property type="evidence" value="ECO:0007669"/>
    <property type="project" value="TreeGrafter"/>
</dbReference>
<feature type="region of interest" description="Disordered" evidence="7">
    <location>
        <begin position="24"/>
        <end position="98"/>
    </location>
</feature>
<dbReference type="PROSITE" id="PS50082">
    <property type="entry name" value="WD_REPEATS_2"/>
    <property type="match status" value="2"/>
</dbReference>
<feature type="compositionally biased region" description="Polar residues" evidence="7">
    <location>
        <begin position="74"/>
        <end position="98"/>
    </location>
</feature>
<accession>A0A7R8ZJ31</accession>
<feature type="region of interest" description="Disordered" evidence="7">
    <location>
        <begin position="119"/>
        <end position="146"/>
    </location>
</feature>
<feature type="compositionally biased region" description="Polar residues" evidence="7">
    <location>
        <begin position="523"/>
        <end position="537"/>
    </location>
</feature>
<gene>
    <name evidence="9" type="ORF">CTOB1V02_LOCUS120</name>
</gene>
<dbReference type="SMART" id="SM00320">
    <property type="entry name" value="WD40"/>
    <property type="match status" value="6"/>
</dbReference>
<dbReference type="GO" id="GO:0010997">
    <property type="term" value="F:anaphase-promoting complex binding"/>
    <property type="evidence" value="ECO:0007669"/>
    <property type="project" value="InterPro"/>
</dbReference>
<evidence type="ECO:0000259" key="8">
    <source>
        <dbReference type="Pfam" id="PF24807"/>
    </source>
</evidence>
<reference evidence="9" key="1">
    <citation type="submission" date="2020-11" db="EMBL/GenBank/DDBJ databases">
        <authorList>
            <person name="Tran Van P."/>
        </authorList>
    </citation>
    <scope>NUCLEOTIDE SEQUENCE</scope>
</reference>
<dbReference type="PANTHER" id="PTHR19918:SF8">
    <property type="entry name" value="FI02843P"/>
    <property type="match status" value="1"/>
</dbReference>
<keyword evidence="2" id="KW-0853">WD repeat</keyword>
<dbReference type="InterPro" id="IPR001680">
    <property type="entry name" value="WD40_rpt"/>
</dbReference>
<dbReference type="GO" id="GO:0031145">
    <property type="term" value="P:anaphase-promoting complex-dependent catabolic process"/>
    <property type="evidence" value="ECO:0007669"/>
    <property type="project" value="TreeGrafter"/>
</dbReference>
<dbReference type="CDD" id="cd00200">
    <property type="entry name" value="WD40"/>
    <property type="match status" value="1"/>
</dbReference>
<keyword evidence="3" id="KW-0132">Cell division</keyword>
<evidence type="ECO:0000256" key="2">
    <source>
        <dbReference type="ARBA" id="ARBA00022574"/>
    </source>
</evidence>
<evidence type="ECO:0000256" key="5">
    <source>
        <dbReference type="ARBA" id="ARBA00022776"/>
    </source>
</evidence>
<organism evidence="9">
    <name type="scientific">Cyprideis torosa</name>
    <dbReference type="NCBI Taxonomy" id="163714"/>
    <lineage>
        <taxon>Eukaryota</taxon>
        <taxon>Metazoa</taxon>
        <taxon>Ecdysozoa</taxon>
        <taxon>Arthropoda</taxon>
        <taxon>Crustacea</taxon>
        <taxon>Oligostraca</taxon>
        <taxon>Ostracoda</taxon>
        <taxon>Podocopa</taxon>
        <taxon>Podocopida</taxon>
        <taxon>Cytherocopina</taxon>
        <taxon>Cytheroidea</taxon>
        <taxon>Cytherideidae</taxon>
        <taxon>Cyprideis</taxon>
    </lineage>
</organism>
<evidence type="ECO:0000256" key="4">
    <source>
        <dbReference type="ARBA" id="ARBA00022737"/>
    </source>
</evidence>
<feature type="region of interest" description="Disordered" evidence="7">
    <location>
        <begin position="520"/>
        <end position="543"/>
    </location>
</feature>
<feature type="domain" description="CDC20/Fizzy WD40" evidence="8">
    <location>
        <begin position="216"/>
        <end position="511"/>
    </location>
</feature>
<dbReference type="SUPFAM" id="SSF50978">
    <property type="entry name" value="WD40 repeat-like"/>
    <property type="match status" value="1"/>
</dbReference>
<evidence type="ECO:0000256" key="3">
    <source>
        <dbReference type="ARBA" id="ARBA00022618"/>
    </source>
</evidence>
<dbReference type="EMBL" id="OB660027">
    <property type="protein sequence ID" value="CAD7222103.1"/>
    <property type="molecule type" value="Genomic_DNA"/>
</dbReference>
<protein>
    <recommendedName>
        <fullName evidence="8">CDC20/Fizzy WD40 domain-containing protein</fullName>
    </recommendedName>
</protein>
<keyword evidence="4" id="KW-0677">Repeat</keyword>
<dbReference type="GO" id="GO:0051301">
    <property type="term" value="P:cell division"/>
    <property type="evidence" value="ECO:0007669"/>
    <property type="project" value="UniProtKB-KW"/>
</dbReference>